<evidence type="ECO:0000259" key="2">
    <source>
        <dbReference type="PROSITE" id="PS51220"/>
    </source>
</evidence>
<dbReference type="PANTHER" id="PTHR13802:SF59">
    <property type="entry name" value="SUSHI DOMAIN-CONTAINING PROTEIN 2"/>
    <property type="match status" value="1"/>
</dbReference>
<name>A0A7K4JT31_GEOCA</name>
<dbReference type="PANTHER" id="PTHR13802">
    <property type="entry name" value="MUCIN 4-RELATED"/>
    <property type="match status" value="1"/>
</dbReference>
<organism evidence="3 4">
    <name type="scientific">Geococcyx californianus</name>
    <name type="common">Greater roadrunner</name>
    <name type="synonym">Saurothera californiana</name>
    <dbReference type="NCBI Taxonomy" id="8947"/>
    <lineage>
        <taxon>Eukaryota</taxon>
        <taxon>Metazoa</taxon>
        <taxon>Chordata</taxon>
        <taxon>Craniata</taxon>
        <taxon>Vertebrata</taxon>
        <taxon>Euteleostomi</taxon>
        <taxon>Archelosauria</taxon>
        <taxon>Archosauria</taxon>
        <taxon>Dinosauria</taxon>
        <taxon>Saurischia</taxon>
        <taxon>Theropoda</taxon>
        <taxon>Coelurosauria</taxon>
        <taxon>Aves</taxon>
        <taxon>Neognathae</taxon>
        <taxon>Neoaves</taxon>
        <taxon>Otidimorphae</taxon>
        <taxon>Cuculiformes</taxon>
        <taxon>Neomorphidae</taxon>
        <taxon>Geococcyx</taxon>
    </lineage>
</organism>
<reference evidence="3 4" key="1">
    <citation type="submission" date="2019-09" db="EMBL/GenBank/DDBJ databases">
        <title>Bird 10,000 Genomes (B10K) Project - Family phase.</title>
        <authorList>
            <person name="Zhang G."/>
        </authorList>
    </citation>
    <scope>NUCLEOTIDE SEQUENCE [LARGE SCALE GENOMIC DNA]</scope>
    <source>
        <strain evidence="3">B10K-CU-031-07</strain>
        <tissue evidence="3">Muscle</tissue>
    </source>
</reference>
<accession>A0A7K4JT31</accession>
<feature type="non-terminal residue" evidence="3">
    <location>
        <position position="144"/>
    </location>
</feature>
<dbReference type="OrthoDB" id="6236007at2759"/>
<dbReference type="EMBL" id="VWPV01068558">
    <property type="protein sequence ID" value="NWH68368.1"/>
    <property type="molecule type" value="Genomic_DNA"/>
</dbReference>
<dbReference type="AlphaFoldDB" id="A0A7K4JT31"/>
<gene>
    <name evidence="3" type="primary">Tecta</name>
    <name evidence="3" type="ORF">GEOCAL_R13809</name>
</gene>
<evidence type="ECO:0000313" key="4">
    <source>
        <dbReference type="Proteomes" id="UP000531151"/>
    </source>
</evidence>
<feature type="region of interest" description="Disordered" evidence="1">
    <location>
        <begin position="1"/>
        <end position="22"/>
    </location>
</feature>
<sequence>ESLLYPYGPDQRDKKTPKLDDGTSEKIPLAVPFTFYKEKYQSLYVNNNGVISFDTRVSQYTPDPFPLADGRPFVAPYWADVNNVLGGDIFYREVTDPTLLQRITENINQYFPSISFKATWAFVATWDHVAYYGSETNKVRSAVV</sequence>
<proteinExistence type="predicted"/>
<feature type="non-terminal residue" evidence="3">
    <location>
        <position position="1"/>
    </location>
</feature>
<comment type="caution">
    <text evidence="3">The sequence shown here is derived from an EMBL/GenBank/DDBJ whole genome shotgun (WGS) entry which is preliminary data.</text>
</comment>
<dbReference type="InterPro" id="IPR003886">
    <property type="entry name" value="NIDO_dom"/>
</dbReference>
<feature type="domain" description="NIDO" evidence="2">
    <location>
        <begin position="76"/>
        <end position="144"/>
    </location>
</feature>
<keyword evidence="4" id="KW-1185">Reference proteome</keyword>
<evidence type="ECO:0000256" key="1">
    <source>
        <dbReference type="SAM" id="MobiDB-lite"/>
    </source>
</evidence>
<feature type="compositionally biased region" description="Basic and acidic residues" evidence="1">
    <location>
        <begin position="10"/>
        <end position="22"/>
    </location>
</feature>
<evidence type="ECO:0000313" key="3">
    <source>
        <dbReference type="EMBL" id="NWH68368.1"/>
    </source>
</evidence>
<protein>
    <submittedName>
        <fullName evidence="3">TECTA protein</fullName>
    </submittedName>
</protein>
<dbReference type="InterPro" id="IPR051495">
    <property type="entry name" value="Epithelial_Barrier/Signaling"/>
</dbReference>
<dbReference type="PROSITE" id="PS51220">
    <property type="entry name" value="NIDO"/>
    <property type="match status" value="1"/>
</dbReference>
<dbReference type="Pfam" id="PF06119">
    <property type="entry name" value="NIDO"/>
    <property type="match status" value="1"/>
</dbReference>
<dbReference type="Proteomes" id="UP000531151">
    <property type="component" value="Unassembled WGS sequence"/>
</dbReference>
<dbReference type="GO" id="GO:0007160">
    <property type="term" value="P:cell-matrix adhesion"/>
    <property type="evidence" value="ECO:0007669"/>
    <property type="project" value="InterPro"/>
</dbReference>